<keyword evidence="3" id="KW-1185">Reference proteome</keyword>
<evidence type="ECO:0000259" key="1">
    <source>
        <dbReference type="Pfam" id="PF03797"/>
    </source>
</evidence>
<feature type="domain" description="Autotransporter" evidence="1">
    <location>
        <begin position="5"/>
        <end position="109"/>
    </location>
</feature>
<dbReference type="InterPro" id="IPR036709">
    <property type="entry name" value="Autotransporte_beta_dom_sf"/>
</dbReference>
<sequence>MGSAVHGYTEQGQGTLLKVKDYWANSWTSTLGALFTYAYSASFGVLQSILRLEWVHEFSDDHRPIQVFVPNQSLLVSVARPALAHDWGNLMAAIQAVLPHGLVGYLSYQAQVLAIGDNHSVEGGARYQF</sequence>
<name>A0ABM9NED9_9GAMM</name>
<evidence type="ECO:0000313" key="2">
    <source>
        <dbReference type="EMBL" id="CAL1238963.1"/>
    </source>
</evidence>
<dbReference type="SUPFAM" id="SSF103515">
    <property type="entry name" value="Autotransporter"/>
    <property type="match status" value="1"/>
</dbReference>
<dbReference type="Proteomes" id="UP001497493">
    <property type="component" value="Chromosome"/>
</dbReference>
<proteinExistence type="predicted"/>
<dbReference type="EMBL" id="OZ026884">
    <property type="protein sequence ID" value="CAL1238963.1"/>
    <property type="molecule type" value="Genomic_DNA"/>
</dbReference>
<organism evidence="2 3">
    <name type="scientific">Candidatus Methylocalor cossyra</name>
    <dbReference type="NCBI Taxonomy" id="3108543"/>
    <lineage>
        <taxon>Bacteria</taxon>
        <taxon>Pseudomonadati</taxon>
        <taxon>Pseudomonadota</taxon>
        <taxon>Gammaproteobacteria</taxon>
        <taxon>Methylococcales</taxon>
        <taxon>Methylococcaceae</taxon>
        <taxon>Candidatus Methylocalor</taxon>
    </lineage>
</organism>
<reference evidence="2 3" key="1">
    <citation type="submission" date="2024-04" db="EMBL/GenBank/DDBJ databases">
        <authorList>
            <person name="Cremers G."/>
        </authorList>
    </citation>
    <scope>NUCLEOTIDE SEQUENCE [LARGE SCALE GENOMIC DNA]</scope>
    <source>
        <strain evidence="2">MeCH1-AG</strain>
    </source>
</reference>
<dbReference type="Pfam" id="PF03797">
    <property type="entry name" value="Autotransporter"/>
    <property type="match status" value="1"/>
</dbReference>
<dbReference type="Gene3D" id="2.40.128.130">
    <property type="entry name" value="Autotransporter beta-domain"/>
    <property type="match status" value="1"/>
</dbReference>
<evidence type="ECO:0000313" key="3">
    <source>
        <dbReference type="Proteomes" id="UP001497493"/>
    </source>
</evidence>
<dbReference type="InterPro" id="IPR005546">
    <property type="entry name" value="Autotransporte_beta"/>
</dbReference>
<accession>A0ABM9NED9</accession>
<gene>
    <name evidence="2" type="ORF">MECH1_V1_0182</name>
</gene>
<protein>
    <recommendedName>
        <fullName evidence="1">Autotransporter domain-containing protein</fullName>
    </recommendedName>
</protein>